<dbReference type="AlphaFoldDB" id="A0A2Z4U7Z3"/>
<name>A0A2Z4U7Z3_9FIRM</name>
<sequence>MKKLMTVFCMILTMVFGTSMGVFAAETPTVTFDGSEELKYNYSDTANFGDAFVGILPGDERTQEIILENTSDRAMDFYMEVEVLRALEEATQASDAAYQFSLSVTQEGVNGGEPQMIYGGGAESQAWIGGDKEGLANINEVLEQYGERGLKVATLEPGQQAVISLSAMLDGMTGGNTYQDVQGTFQFAFHASDDTPDPVTEEVKGKDKVVKKTVKEADKTVVRKVKTGDTTALLPVLALLGVSVLVILVVLFINKNKKKSKM</sequence>
<feature type="transmembrane region" description="Helical" evidence="1">
    <location>
        <begin position="232"/>
        <end position="253"/>
    </location>
</feature>
<proteinExistence type="predicted"/>
<keyword evidence="4" id="KW-1185">Reference proteome</keyword>
<keyword evidence="1" id="KW-1133">Transmembrane helix</keyword>
<keyword evidence="1" id="KW-0472">Membrane</keyword>
<keyword evidence="1" id="KW-0812">Transmembrane</keyword>
<accession>A0A2Z4U7Z3</accession>
<evidence type="ECO:0000256" key="1">
    <source>
        <dbReference type="SAM" id="Phobius"/>
    </source>
</evidence>
<feature type="signal peptide" evidence="2">
    <location>
        <begin position="1"/>
        <end position="24"/>
    </location>
</feature>
<dbReference type="RefSeq" id="WP_111917865.1">
    <property type="nucleotide sequence ID" value="NZ_CAUWHR010000023.1"/>
</dbReference>
<dbReference type="OrthoDB" id="2054220at2"/>
<feature type="chain" id="PRO_5016346949" description="LPXTG cell wall anchor domain-containing protein" evidence="2">
    <location>
        <begin position="25"/>
        <end position="262"/>
    </location>
</feature>
<dbReference type="KEGG" id="blau:DQQ01_01420"/>
<gene>
    <name evidence="3" type="ORF">DQQ01_01420</name>
</gene>
<keyword evidence="2" id="KW-0732">Signal</keyword>
<reference evidence="4" key="1">
    <citation type="submission" date="2018-06" db="EMBL/GenBank/DDBJ databases">
        <title>Description of Blautia argi sp. nov., a new anaerobic isolated from dog feces.</title>
        <authorList>
            <person name="Chang Y.-H."/>
            <person name="Paek J."/>
            <person name="Shin Y."/>
        </authorList>
    </citation>
    <scope>NUCLEOTIDE SEQUENCE [LARGE SCALE GENOMIC DNA]</scope>
    <source>
        <strain evidence="4">KCTC 15426</strain>
    </source>
</reference>
<evidence type="ECO:0000256" key="2">
    <source>
        <dbReference type="SAM" id="SignalP"/>
    </source>
</evidence>
<evidence type="ECO:0000313" key="4">
    <source>
        <dbReference type="Proteomes" id="UP000250003"/>
    </source>
</evidence>
<dbReference type="EMBL" id="CP030280">
    <property type="protein sequence ID" value="AWY97029.1"/>
    <property type="molecule type" value="Genomic_DNA"/>
</dbReference>
<protein>
    <recommendedName>
        <fullName evidence="5">LPXTG cell wall anchor domain-containing protein</fullName>
    </recommendedName>
</protein>
<organism evidence="3 4">
    <name type="scientific">Blautia argi</name>
    <dbReference type="NCBI Taxonomy" id="1912897"/>
    <lineage>
        <taxon>Bacteria</taxon>
        <taxon>Bacillati</taxon>
        <taxon>Bacillota</taxon>
        <taxon>Clostridia</taxon>
        <taxon>Lachnospirales</taxon>
        <taxon>Lachnospiraceae</taxon>
        <taxon>Blautia</taxon>
    </lineage>
</organism>
<evidence type="ECO:0000313" key="3">
    <source>
        <dbReference type="EMBL" id="AWY97029.1"/>
    </source>
</evidence>
<evidence type="ECO:0008006" key="5">
    <source>
        <dbReference type="Google" id="ProtNLM"/>
    </source>
</evidence>
<dbReference type="Proteomes" id="UP000250003">
    <property type="component" value="Chromosome"/>
</dbReference>